<organism evidence="1">
    <name type="scientific">Guillardia theta</name>
    <name type="common">Cryptophyte</name>
    <name type="synonym">Cryptomonas phi</name>
    <dbReference type="NCBI Taxonomy" id="55529"/>
    <lineage>
        <taxon>Eukaryota</taxon>
        <taxon>Cryptophyceae</taxon>
        <taxon>Pyrenomonadales</taxon>
        <taxon>Geminigeraceae</taxon>
        <taxon>Guillardia</taxon>
    </lineage>
</organism>
<name>A0A6U6B8W5_GUITH</name>
<dbReference type="EMBL" id="HBKN01029660">
    <property type="protein sequence ID" value="CAE2313849.1"/>
    <property type="molecule type" value="Transcribed_RNA"/>
</dbReference>
<reference evidence="1" key="1">
    <citation type="submission" date="2021-01" db="EMBL/GenBank/DDBJ databases">
        <authorList>
            <person name="Corre E."/>
            <person name="Pelletier E."/>
            <person name="Niang G."/>
            <person name="Scheremetjew M."/>
            <person name="Finn R."/>
            <person name="Kale V."/>
            <person name="Holt S."/>
            <person name="Cochrane G."/>
            <person name="Meng A."/>
            <person name="Brown T."/>
            <person name="Cohen L."/>
        </authorList>
    </citation>
    <scope>NUCLEOTIDE SEQUENCE</scope>
    <source>
        <strain evidence="1">CCMP 2712</strain>
    </source>
</reference>
<accession>A0A6U6B8W5</accession>
<gene>
    <name evidence="1" type="ORF">GTHE00462_LOCUS22975</name>
    <name evidence="2" type="ORF">GTHE00462_LOCUS22976</name>
</gene>
<dbReference type="EMBL" id="HBKN01029659">
    <property type="protein sequence ID" value="CAE2313848.1"/>
    <property type="molecule type" value="Transcribed_RNA"/>
</dbReference>
<sequence>MIHPQLFVLRAVEFCGLSLCMPKLEVAVRDKGNFLVRERTLGYASIDLLEFSCSVPLEQRMEARRNRMGLMHQDILSSDCEEPEHVDLIFSNFGEEEEFLKERRVLNFELEKVIDLYM</sequence>
<proteinExistence type="predicted"/>
<protein>
    <submittedName>
        <fullName evidence="1">Uncharacterized protein</fullName>
    </submittedName>
</protein>
<dbReference type="AlphaFoldDB" id="A0A6U6B8W5"/>
<evidence type="ECO:0000313" key="2">
    <source>
        <dbReference type="EMBL" id="CAE2313849.1"/>
    </source>
</evidence>
<evidence type="ECO:0000313" key="1">
    <source>
        <dbReference type="EMBL" id="CAE2313848.1"/>
    </source>
</evidence>